<sequence length="112" mass="12810">MRKLLAITLVFFSGFSVAAGPDCYSWPLNMAEVWLKNKGIVDITQLDRTKTQIKQLASETKKSGLYTQVYWFVFHDKQGKTYQVITQSDASDEECSMSDVNTYLISEMEVNH</sequence>
<reference evidence="2 3" key="1">
    <citation type="submission" date="2016-11" db="EMBL/GenBank/DDBJ databases">
        <authorList>
            <person name="Jaros S."/>
            <person name="Januszkiewicz K."/>
            <person name="Wedrychowicz H."/>
        </authorList>
    </citation>
    <scope>NUCLEOTIDE SEQUENCE [LARGE SCALE GENOMIC DNA]</scope>
    <source>
        <strain evidence="2 3">CECT 7868</strain>
    </source>
</reference>
<dbReference type="OrthoDB" id="6549770at2"/>
<evidence type="ECO:0000313" key="3">
    <source>
        <dbReference type="Proteomes" id="UP000184608"/>
    </source>
</evidence>
<dbReference type="Proteomes" id="UP000184608">
    <property type="component" value="Unassembled WGS sequence"/>
</dbReference>
<feature type="chain" id="PRO_5013064906" evidence="1">
    <location>
        <begin position="19"/>
        <end position="112"/>
    </location>
</feature>
<gene>
    <name evidence="2" type="ORF">VA7868_03547</name>
</gene>
<name>A0A1M6ADI2_9VIBR</name>
<protein>
    <submittedName>
        <fullName evidence="2">Uncharacterized protein</fullName>
    </submittedName>
</protein>
<keyword evidence="1" id="KW-0732">Signal</keyword>
<feature type="signal peptide" evidence="1">
    <location>
        <begin position="1"/>
        <end position="18"/>
    </location>
</feature>
<evidence type="ECO:0000256" key="1">
    <source>
        <dbReference type="SAM" id="SignalP"/>
    </source>
</evidence>
<dbReference type="AlphaFoldDB" id="A0A1M6ADI2"/>
<dbReference type="STRING" id="1216006.VA7868_03547"/>
<keyword evidence="3" id="KW-1185">Reference proteome</keyword>
<dbReference type="EMBL" id="FQXZ01000039">
    <property type="protein sequence ID" value="SHI34482.1"/>
    <property type="molecule type" value="Genomic_DNA"/>
</dbReference>
<accession>A0A1M6ADI2</accession>
<evidence type="ECO:0000313" key="2">
    <source>
        <dbReference type="EMBL" id="SHI34482.1"/>
    </source>
</evidence>
<organism evidence="2 3">
    <name type="scientific">Vibrio aerogenes CECT 7868</name>
    <dbReference type="NCBI Taxonomy" id="1216006"/>
    <lineage>
        <taxon>Bacteria</taxon>
        <taxon>Pseudomonadati</taxon>
        <taxon>Pseudomonadota</taxon>
        <taxon>Gammaproteobacteria</taxon>
        <taxon>Vibrionales</taxon>
        <taxon>Vibrionaceae</taxon>
        <taxon>Vibrio</taxon>
    </lineage>
</organism>
<proteinExistence type="predicted"/>
<dbReference type="RefSeq" id="WP_073605149.1">
    <property type="nucleotide sequence ID" value="NZ_FQXZ01000039.1"/>
</dbReference>